<feature type="region of interest" description="Disordered" evidence="1">
    <location>
        <begin position="25"/>
        <end position="65"/>
    </location>
</feature>
<evidence type="ECO:0000313" key="2">
    <source>
        <dbReference type="EMBL" id="GGV88533.1"/>
    </source>
</evidence>
<dbReference type="Proteomes" id="UP000660675">
    <property type="component" value="Unassembled WGS sequence"/>
</dbReference>
<organism evidence="2 3">
    <name type="scientific">Streptomyces gelaticus</name>
    <dbReference type="NCBI Taxonomy" id="285446"/>
    <lineage>
        <taxon>Bacteria</taxon>
        <taxon>Bacillati</taxon>
        <taxon>Actinomycetota</taxon>
        <taxon>Actinomycetes</taxon>
        <taxon>Kitasatosporales</taxon>
        <taxon>Streptomycetaceae</taxon>
        <taxon>Streptomyces</taxon>
    </lineage>
</organism>
<comment type="caution">
    <text evidence="2">The sequence shown here is derived from an EMBL/GenBank/DDBJ whole genome shotgun (WGS) entry which is preliminary data.</text>
</comment>
<keyword evidence="3" id="KW-1185">Reference proteome</keyword>
<sequence length="82" mass="8792">MRPRRILAHVYGNHPPGVSVLFRNRPVPPRGGTRPPADRAAKATGRSCPAPPVTPLEWAELPGGPGSTAITTICRERMTCGR</sequence>
<name>A0ABQ2W0Y4_9ACTN</name>
<protein>
    <submittedName>
        <fullName evidence="2">Uncharacterized protein</fullName>
    </submittedName>
</protein>
<evidence type="ECO:0000256" key="1">
    <source>
        <dbReference type="SAM" id="MobiDB-lite"/>
    </source>
</evidence>
<reference evidence="3" key="1">
    <citation type="journal article" date="2019" name="Int. J. Syst. Evol. Microbiol.">
        <title>The Global Catalogue of Microorganisms (GCM) 10K type strain sequencing project: providing services to taxonomists for standard genome sequencing and annotation.</title>
        <authorList>
            <consortium name="The Broad Institute Genomics Platform"/>
            <consortium name="The Broad Institute Genome Sequencing Center for Infectious Disease"/>
            <person name="Wu L."/>
            <person name="Ma J."/>
        </authorList>
    </citation>
    <scope>NUCLEOTIDE SEQUENCE [LARGE SCALE GENOMIC DNA]</scope>
    <source>
        <strain evidence="3">JCM 4376</strain>
    </source>
</reference>
<dbReference type="EMBL" id="BMTF01000013">
    <property type="protein sequence ID" value="GGV88533.1"/>
    <property type="molecule type" value="Genomic_DNA"/>
</dbReference>
<evidence type="ECO:0000313" key="3">
    <source>
        <dbReference type="Proteomes" id="UP000660675"/>
    </source>
</evidence>
<proteinExistence type="predicted"/>
<accession>A0ABQ2W0Y4</accession>
<gene>
    <name evidence="2" type="ORF">GCM10015535_39970</name>
</gene>